<dbReference type="AlphaFoldDB" id="A0A8H6SCG9"/>
<dbReference type="RefSeq" id="XP_037217243.1">
    <property type="nucleotide sequence ID" value="XM_037365831.1"/>
</dbReference>
<sequence length="287" mass="32502">MTAVGFNEPIDFTNTVIDSSTRFRQSLKSHHQEVSIISGTTVARYRVLVAGRLWAGKTTLVNTLCGTALEPDKEDIEMEVPQGSLLLHDSSGFQGVGPGFRLMERFLANRRRARKFSTRVHAIWYCICTDSGMHLSPADQHFFDNDIAQQVPVIVVFTRYRGLVTRAFADLRMTLQRAEAMEQRFEKARELLRIQFIEPLNALRFPPTAYVKIDDLLDESTTLEHLIQTTLALMTEDTLRPMVLSVRQSNLDACMVAAVSAAFDANEGTDLPFFVLRHYPHIWKVGL</sequence>
<dbReference type="CDD" id="cd00882">
    <property type="entry name" value="Ras_like_GTPase"/>
    <property type="match status" value="1"/>
</dbReference>
<reference evidence="1" key="1">
    <citation type="submission" date="2020-05" db="EMBL/GenBank/DDBJ databases">
        <title>Mycena genomes resolve the evolution of fungal bioluminescence.</title>
        <authorList>
            <person name="Tsai I.J."/>
        </authorList>
    </citation>
    <scope>NUCLEOTIDE SEQUENCE</scope>
    <source>
        <strain evidence="1">171206Taipei</strain>
    </source>
</reference>
<dbReference type="Proteomes" id="UP000636479">
    <property type="component" value="Unassembled WGS sequence"/>
</dbReference>
<keyword evidence="2" id="KW-1185">Reference proteome</keyword>
<protein>
    <recommendedName>
        <fullName evidence="3">G domain-containing protein</fullName>
    </recommendedName>
</protein>
<evidence type="ECO:0000313" key="1">
    <source>
        <dbReference type="EMBL" id="KAF7296884.1"/>
    </source>
</evidence>
<gene>
    <name evidence="1" type="ORF">MIND_00920200</name>
</gene>
<dbReference type="EMBL" id="JACAZF010000008">
    <property type="protein sequence ID" value="KAF7296884.1"/>
    <property type="molecule type" value="Genomic_DNA"/>
</dbReference>
<organism evidence="1 2">
    <name type="scientific">Mycena indigotica</name>
    <dbReference type="NCBI Taxonomy" id="2126181"/>
    <lineage>
        <taxon>Eukaryota</taxon>
        <taxon>Fungi</taxon>
        <taxon>Dikarya</taxon>
        <taxon>Basidiomycota</taxon>
        <taxon>Agaricomycotina</taxon>
        <taxon>Agaricomycetes</taxon>
        <taxon>Agaricomycetidae</taxon>
        <taxon>Agaricales</taxon>
        <taxon>Marasmiineae</taxon>
        <taxon>Mycenaceae</taxon>
        <taxon>Mycena</taxon>
    </lineage>
</organism>
<comment type="caution">
    <text evidence="1">The sequence shown here is derived from an EMBL/GenBank/DDBJ whole genome shotgun (WGS) entry which is preliminary data.</text>
</comment>
<dbReference type="Gene3D" id="3.40.50.300">
    <property type="entry name" value="P-loop containing nucleotide triphosphate hydrolases"/>
    <property type="match status" value="1"/>
</dbReference>
<dbReference type="OrthoDB" id="59699at2759"/>
<dbReference type="GeneID" id="59348347"/>
<dbReference type="SUPFAM" id="SSF52540">
    <property type="entry name" value="P-loop containing nucleoside triphosphate hydrolases"/>
    <property type="match status" value="1"/>
</dbReference>
<accession>A0A8H6SCG9</accession>
<evidence type="ECO:0008006" key="3">
    <source>
        <dbReference type="Google" id="ProtNLM"/>
    </source>
</evidence>
<dbReference type="InterPro" id="IPR027417">
    <property type="entry name" value="P-loop_NTPase"/>
</dbReference>
<proteinExistence type="predicted"/>
<name>A0A8H6SCG9_9AGAR</name>
<evidence type="ECO:0000313" key="2">
    <source>
        <dbReference type="Proteomes" id="UP000636479"/>
    </source>
</evidence>